<dbReference type="InterPro" id="IPR006665">
    <property type="entry name" value="OmpA-like"/>
</dbReference>
<evidence type="ECO:0000313" key="9">
    <source>
        <dbReference type="Proteomes" id="UP000184048"/>
    </source>
</evidence>
<dbReference type="Pfam" id="PF00691">
    <property type="entry name" value="OmpA"/>
    <property type="match status" value="1"/>
</dbReference>
<gene>
    <name evidence="8" type="ORF">SAMN02745131_01155</name>
</gene>
<keyword evidence="9" id="KW-1185">Reference proteome</keyword>
<sequence length="428" mass="48065">MKKFLPVLFLIFLCPTINAQLLKRLGDRAKQKMEQKAGEKVDKSIDDATDGKSKTKTDEGEVKEKTDGNETKVKTESKGEGIKSFSKYDFVPGEKIVYAEDFAQDAIGEFPLKWNTNGTGEVVTIEGQPGKWLKMTSDTKYQTPFSNKLPENYTVEFDLLLNFKASMRVPDMEFVVYNNTSKTTYPPGLRLFIAPQAGNYGSGTEQNSIDRFRIVTYDNKGERFLESKDQMIGELYNNKSKPVHVALWVQKERARVWINQVKIYDLPKALPPDVALNSFMMETGSYGSSSENYDYYLSNLKVAVALPDTRSKLITEGKWSTTGILFDVNSDKIKPISYGVLKEIATTLKENPDVKVKIIGHTDSDGDEAKNLDLSKRRAASVRIVLTTEFGIDGSRFETDGLGETKPVSDNNTPEGKANNRRVEFVKI</sequence>
<keyword evidence="2 4" id="KW-0472">Membrane</keyword>
<reference evidence="8 9" key="1">
    <citation type="submission" date="2016-11" db="EMBL/GenBank/DDBJ databases">
        <authorList>
            <person name="Jaros S."/>
            <person name="Januszkiewicz K."/>
            <person name="Wedrychowicz H."/>
        </authorList>
    </citation>
    <scope>NUCLEOTIDE SEQUENCE [LARGE SCALE GENOMIC DNA]</scope>
    <source>
        <strain evidence="8 9">DSM 18119</strain>
    </source>
</reference>
<keyword evidence="6" id="KW-0732">Signal</keyword>
<evidence type="ECO:0000256" key="5">
    <source>
        <dbReference type="SAM" id="MobiDB-lite"/>
    </source>
</evidence>
<evidence type="ECO:0000259" key="7">
    <source>
        <dbReference type="PROSITE" id="PS51123"/>
    </source>
</evidence>
<dbReference type="CDD" id="cd07185">
    <property type="entry name" value="OmpA_C-like"/>
    <property type="match status" value="1"/>
</dbReference>
<dbReference type="STRING" id="1121884.SAMN02745131_01155"/>
<dbReference type="PANTHER" id="PTHR30329:SF21">
    <property type="entry name" value="LIPOPROTEIN YIAD-RELATED"/>
    <property type="match status" value="1"/>
</dbReference>
<dbReference type="AlphaFoldDB" id="A0A1M4WNC2"/>
<dbReference type="PROSITE" id="PS51123">
    <property type="entry name" value="OMPA_2"/>
    <property type="match status" value="1"/>
</dbReference>
<comment type="subcellular location">
    <subcellularLocation>
        <location evidence="1">Cell outer membrane</location>
    </subcellularLocation>
</comment>
<evidence type="ECO:0000313" key="8">
    <source>
        <dbReference type="EMBL" id="SHE82472.1"/>
    </source>
</evidence>
<dbReference type="InterPro" id="IPR036737">
    <property type="entry name" value="OmpA-like_sf"/>
</dbReference>
<feature type="region of interest" description="Disordered" evidence="5">
    <location>
        <begin position="33"/>
        <end position="76"/>
    </location>
</feature>
<evidence type="ECO:0000256" key="3">
    <source>
        <dbReference type="ARBA" id="ARBA00023237"/>
    </source>
</evidence>
<dbReference type="GO" id="GO:0009279">
    <property type="term" value="C:cell outer membrane"/>
    <property type="evidence" value="ECO:0007669"/>
    <property type="project" value="UniProtKB-SubCell"/>
</dbReference>
<dbReference type="OrthoDB" id="9800869at2"/>
<name>A0A1M4WNC2_9BACT</name>
<dbReference type="PANTHER" id="PTHR30329">
    <property type="entry name" value="STATOR ELEMENT OF FLAGELLAR MOTOR COMPLEX"/>
    <property type="match status" value="1"/>
</dbReference>
<dbReference type="RefSeq" id="WP_072834352.1">
    <property type="nucleotide sequence ID" value="NZ_FQUU01000004.1"/>
</dbReference>
<keyword evidence="3" id="KW-0998">Cell outer membrane</keyword>
<evidence type="ECO:0000256" key="6">
    <source>
        <dbReference type="SAM" id="SignalP"/>
    </source>
</evidence>
<dbReference type="InterPro" id="IPR050330">
    <property type="entry name" value="Bact_OuterMem_StrucFunc"/>
</dbReference>
<dbReference type="Gene3D" id="3.30.1330.60">
    <property type="entry name" value="OmpA-like domain"/>
    <property type="match status" value="1"/>
</dbReference>
<evidence type="ECO:0000256" key="4">
    <source>
        <dbReference type="PROSITE-ProRule" id="PRU00473"/>
    </source>
</evidence>
<dbReference type="PRINTS" id="PR01021">
    <property type="entry name" value="OMPADOMAIN"/>
</dbReference>
<feature type="chain" id="PRO_5013019396" evidence="6">
    <location>
        <begin position="20"/>
        <end position="428"/>
    </location>
</feature>
<dbReference type="EMBL" id="FQUU01000004">
    <property type="protein sequence ID" value="SHE82472.1"/>
    <property type="molecule type" value="Genomic_DNA"/>
</dbReference>
<organism evidence="8 9">
    <name type="scientific">Flavisolibacter ginsengisoli DSM 18119</name>
    <dbReference type="NCBI Taxonomy" id="1121884"/>
    <lineage>
        <taxon>Bacteria</taxon>
        <taxon>Pseudomonadati</taxon>
        <taxon>Bacteroidota</taxon>
        <taxon>Chitinophagia</taxon>
        <taxon>Chitinophagales</taxon>
        <taxon>Chitinophagaceae</taxon>
        <taxon>Flavisolibacter</taxon>
    </lineage>
</organism>
<feature type="signal peptide" evidence="6">
    <location>
        <begin position="1"/>
        <end position="19"/>
    </location>
</feature>
<protein>
    <submittedName>
        <fullName evidence="8">Outer membrane protein OmpA</fullName>
    </submittedName>
</protein>
<evidence type="ECO:0000256" key="1">
    <source>
        <dbReference type="ARBA" id="ARBA00004442"/>
    </source>
</evidence>
<feature type="domain" description="OmpA-like" evidence="7">
    <location>
        <begin position="313"/>
        <end position="428"/>
    </location>
</feature>
<dbReference type="SUPFAM" id="SSF103088">
    <property type="entry name" value="OmpA-like"/>
    <property type="match status" value="1"/>
</dbReference>
<dbReference type="InterPro" id="IPR006664">
    <property type="entry name" value="OMP_bac"/>
</dbReference>
<accession>A0A1M4WNC2</accession>
<dbReference type="Proteomes" id="UP000184048">
    <property type="component" value="Unassembled WGS sequence"/>
</dbReference>
<proteinExistence type="predicted"/>
<evidence type="ECO:0000256" key="2">
    <source>
        <dbReference type="ARBA" id="ARBA00023136"/>
    </source>
</evidence>